<reference evidence="5" key="15">
    <citation type="submission" date="2024-06" db="EMBL/GenBank/DDBJ databases">
        <title>Drosophila melanogaster release 4 sequence.</title>
        <authorList>
            <consortium name="Berkeley Drosophila Genome Project"/>
            <person name="Celniker S."/>
            <person name="Carlson J."/>
            <person name="Wan K."/>
            <person name="Pfeiffer B."/>
            <person name="Frise E."/>
            <person name="George R."/>
            <person name="Hoskins R."/>
            <person name="Stapleton M."/>
            <person name="Pacleb J."/>
            <person name="Park S."/>
            <person name="Svirskas R."/>
            <person name="Smith E."/>
            <person name="Yu C."/>
            <person name="Rubin G."/>
        </authorList>
    </citation>
    <scope>NUCLEOTIDE SEQUENCE</scope>
</reference>
<dbReference type="GO" id="GO:0030833">
    <property type="term" value="P:regulation of actin filament polymerization"/>
    <property type="evidence" value="ECO:0000314"/>
    <property type="project" value="FlyBase"/>
</dbReference>
<dbReference type="Bgee" id="FBgn0264598">
    <property type="expression patterns" value="Expressed in photoreceptor cell R7 (Drosophila) in insect head and 145 other cell types or tissues"/>
</dbReference>
<feature type="compositionally biased region" description="Basic and acidic residues" evidence="1">
    <location>
        <begin position="436"/>
        <end position="451"/>
    </location>
</feature>
<evidence type="ECO:0000313" key="6">
    <source>
        <dbReference type="FlyBase" id="FBgn0264598"/>
    </source>
</evidence>
<reference evidence="4" key="7">
    <citation type="submission" date="2006-01" db="EMBL/GenBank/DDBJ databases">
        <authorList>
            <person name="Stapleton M."/>
            <person name="Carlson J."/>
            <person name="Chavez C."/>
            <person name="Frise E."/>
            <person name="George R."/>
            <person name="Pacleb J."/>
            <person name="Park S."/>
            <person name="Wan K."/>
            <person name="Yu C."/>
            <person name="Celniker S."/>
        </authorList>
    </citation>
    <scope>NUCLEOTIDE SEQUENCE</scope>
    <source>
        <strain evidence="4">Berkeley</strain>
    </source>
</reference>
<reference evidence="7" key="3">
    <citation type="journal article" date="2002" name="Genome Biol.">
        <title>Annotation of the Drosophila melanogaster euchromatic genome: a systematic review.</title>
        <authorList>
            <person name="Misra S."/>
            <person name="Crosby M.A."/>
            <person name="Mungall C.J."/>
            <person name="Matthews B.B."/>
            <person name="Campbell K.S."/>
            <person name="Hradecky P."/>
            <person name="Huang Y."/>
            <person name="Kaminker J.S."/>
            <person name="Millburn G.H."/>
            <person name="Prochnik S.E."/>
            <person name="Smith C.D."/>
            <person name="Tupy J.L."/>
            <person name="Whitfied E.J."/>
            <person name="Bayraktaroglu L."/>
            <person name="Berman B.P."/>
            <person name="Bettencourt B.R."/>
            <person name="Celniker S.E."/>
            <person name="de Grey A.D."/>
            <person name="Drysdale R.A."/>
            <person name="Harris N.L."/>
            <person name="Richter J."/>
            <person name="Russo S."/>
            <person name="Schroeder A.J."/>
            <person name="Shu S.Q."/>
            <person name="Stapleton M."/>
            <person name="Yamada C."/>
            <person name="Ashburner M."/>
            <person name="Gelbart W.M."/>
            <person name="Rubin G.M."/>
            <person name="Lewis S.E."/>
        </authorList>
    </citation>
    <scope>GENOME REANNOTATION</scope>
    <source>
        <strain evidence="7">Berkeley</strain>
    </source>
</reference>
<dbReference type="GO" id="GO:0005544">
    <property type="term" value="F:calcium-dependent phospholipid binding"/>
    <property type="evidence" value="ECO:0000255"/>
    <property type="project" value="FlyBase"/>
</dbReference>
<evidence type="ECO:0000259" key="2">
    <source>
        <dbReference type="PROSITE" id="PS50004"/>
    </source>
</evidence>
<reference evidence="5 7" key="5">
    <citation type="journal article" date="2002" name="Genome Biol.">
        <title>Heterochromatic sequences in a Drosophila whole-genome shotgun assembly.</title>
        <authorList>
            <person name="Hoskins R.A."/>
            <person name="Smith C.D."/>
            <person name="Carlson J.W."/>
            <person name="Carvalho A.B."/>
            <person name="Halpern A."/>
            <person name="Kaminker J.S."/>
            <person name="Kennedy C."/>
            <person name="Mungall C.J."/>
            <person name="Sullivan B.A."/>
            <person name="Sutton G.G."/>
            <person name="Yasuhara J.C."/>
            <person name="Wakimoto B.T."/>
            <person name="Myers E.W."/>
            <person name="Celniker S.E."/>
            <person name="Rubin G.M."/>
            <person name="Karpen G.H."/>
        </authorList>
    </citation>
    <scope>NUCLEOTIDE SEQUENCE [LARGE SCALE GENOMIC DNA]</scope>
    <source>
        <strain evidence="7">Berkeley</strain>
    </source>
</reference>
<reference evidence="5 7" key="9">
    <citation type="journal article" date="2007" name="Science">
        <title>The Release 5.1 annotation of Drosophila melanogaster heterochromatin.</title>
        <authorList>
            <person name="Smith C.D."/>
            <person name="Shu S."/>
            <person name="Mungall C.J."/>
            <person name="Karpen G.H."/>
        </authorList>
    </citation>
    <scope>NUCLEOTIDE SEQUENCE [LARGE SCALE GENOMIC DNA]</scope>
    <source>
        <strain evidence="7">Berkeley</strain>
    </source>
</reference>
<name>Q29R48_DROME</name>
<reference evidence="7" key="2">
    <citation type="journal article" date="2002" name="Genome Biol.">
        <title>Finishing a whole-genome shotgun: release 3 of the Drosophila melanogaster euchromatic genome sequence.</title>
        <authorList>
            <person name="Celniker S.E."/>
            <person name="Wheeler D.A."/>
            <person name="Kronmiller B."/>
            <person name="Carlson J.W."/>
            <person name="Halpern A."/>
            <person name="Patel S."/>
            <person name="Adams M."/>
            <person name="Champe M."/>
            <person name="Dugan S.P."/>
            <person name="Frise E."/>
            <person name="Hodgson A."/>
            <person name="George R.A."/>
            <person name="Hoskins R.A."/>
            <person name="Laverty T."/>
            <person name="Muzny D.M."/>
            <person name="Nelson C.R."/>
            <person name="Pacleb J.M."/>
            <person name="Park S."/>
            <person name="Pfeiffer B.D."/>
            <person name="Richards S."/>
            <person name="Sodergren E.J."/>
            <person name="Svirskas R."/>
            <person name="Tabor P.E."/>
            <person name="Wan K."/>
            <person name="Stapleton M."/>
            <person name="Sutton G.G."/>
            <person name="Venter C."/>
            <person name="Weinstock G."/>
            <person name="Scherer S.E."/>
            <person name="Myers E.W."/>
            <person name="Gibbs R.A."/>
            <person name="Rubin G.M."/>
        </authorList>
    </citation>
    <scope>NUCLEOTIDE SEQUENCE [LARGE SCALE GENOMIC DNA]</scope>
    <source>
        <strain evidence="7">Berkeley</strain>
    </source>
</reference>
<feature type="region of interest" description="Disordered" evidence="1">
    <location>
        <begin position="63"/>
        <end position="83"/>
    </location>
</feature>
<dbReference type="DNASU" id="31224"/>
<organism evidence="4">
    <name type="scientific">Drosophila melanogaster</name>
    <name type="common">Fruit fly</name>
    <dbReference type="NCBI Taxonomy" id="7227"/>
    <lineage>
        <taxon>Eukaryota</taxon>
        <taxon>Metazoa</taxon>
        <taxon>Ecdysozoa</taxon>
        <taxon>Arthropoda</taxon>
        <taxon>Hexapoda</taxon>
        <taxon>Insecta</taxon>
        <taxon>Pterygota</taxon>
        <taxon>Neoptera</taxon>
        <taxon>Endopterygota</taxon>
        <taxon>Diptera</taxon>
        <taxon>Brachycera</taxon>
        <taxon>Muscomorpha</taxon>
        <taxon>Ephydroidea</taxon>
        <taxon>Drosophilidae</taxon>
        <taxon>Drosophila</taxon>
        <taxon>Sophophora</taxon>
    </lineage>
</organism>
<dbReference type="InterPro" id="IPR036034">
    <property type="entry name" value="PDZ_sf"/>
</dbReference>
<feature type="region of interest" description="Disordered" evidence="1">
    <location>
        <begin position="411"/>
        <end position="479"/>
    </location>
</feature>
<reference evidence="5" key="12">
    <citation type="journal article" date="2015" name="G3 (Bethesda)">
        <title>Gene Model Annotations for Drosophila melanogaster: The Rule-Benders.</title>
        <authorList>
            <consortium name="FlyBase Consortium"/>
            <person name="Crosby M.A."/>
            <person name="Gramates L.S."/>
            <person name="Dos Santos G."/>
            <person name="Matthews B.B."/>
            <person name="St Pierre S.E."/>
            <person name="Zhou P."/>
            <person name="Schroeder A.J."/>
            <person name="Falls K."/>
            <person name="Emmert D.B."/>
            <person name="Russo S.M."/>
            <person name="Gelbart W.M."/>
            <person name="null"/>
        </authorList>
    </citation>
    <scope>NUCLEOTIDE SEQUENCE</scope>
</reference>
<dbReference type="GO" id="GO:0005085">
    <property type="term" value="F:guanyl-nucleotide exchange factor activity"/>
    <property type="evidence" value="ECO:0000255"/>
    <property type="project" value="FlyBase"/>
</dbReference>
<evidence type="ECO:0000256" key="1">
    <source>
        <dbReference type="SAM" id="MobiDB-lite"/>
    </source>
</evidence>
<dbReference type="Pfam" id="PF00168">
    <property type="entry name" value="C2"/>
    <property type="match status" value="1"/>
</dbReference>
<dbReference type="InterPro" id="IPR001478">
    <property type="entry name" value="PDZ"/>
</dbReference>
<dbReference type="GO" id="GO:0016319">
    <property type="term" value="P:mushroom body development"/>
    <property type="evidence" value="ECO:0000316"/>
    <property type="project" value="FlyBase"/>
</dbReference>
<feature type="compositionally biased region" description="Basic residues" evidence="1">
    <location>
        <begin position="1"/>
        <end position="11"/>
    </location>
</feature>
<dbReference type="HOGENOM" id="CLU_356897_0_0_1"/>
<feature type="compositionally biased region" description="Polar residues" evidence="1">
    <location>
        <begin position="568"/>
        <end position="587"/>
    </location>
</feature>
<dbReference type="FunFam" id="2.60.40.150:FF:000253">
    <property type="entry name" value="Protostome-specific GEF, isoform C"/>
    <property type="match status" value="1"/>
</dbReference>
<sequence>MPTMTRMHRHSSSSAVVEESRGRRRGVGVPGVGDANKENFGVHFMSSPFGNASLIALQDLSNVHGKSPQRRSFSEGSGPRQATPQLAALRCLPRTTGGAVALEDSQLSSSRMGDTTLDRMLDAIIESARKEVRCTKTLPGAGATTSTTILADNAEWSETSVHEMEVRTPTHLKRQRVVRRKNPHKTTTINQTQSHQAKKLEPLQLVPSTKRCLSFSSSSASSDLDEDEQQVAKRSSLASPTTTPPSHCTTTTSSISSSSSSNGGADMEASQRGSIDVSIAFDAKEQQLNVHVIRCRDLQRSHGSGNGSINAYVKVALSGGAQPPGYGGHSSGGSMSSGYQRTAVHRHSGRPYFDQRFNFQISSGEETAGQYLQLAVWHRDRHLKRSEFLGCSTFPLNELVHPDSGVSAGSYKLHAQACPPPTSRHSQPKANAGQDQKQETEAAKDQDKQQDDSPAEMAAAVTVTPQKPVATGSGSGSNSAAMALNDEVISISIDSMGKEDPLLPQQPQQPMKLSKKALHQRDADENLFLRFLELDPPADGNANSTTTQAQATGSQSSASKANESNANHLNNGTSGGRRQSTMPNSGGSSVGGAVRQQQGRTPFTMTKRLTRTEERGFGFSIVWTHPPRVEKIEAGLSADRCGILPGDYVIFVDKHNVVTMPEADVLNLIRSQGSSLTLEIFRRSGAGATTITSTDLGQNNVHISTRLGAAVGLGSEEHTLATTATGTTTVMSLQRTTSTRIQPLANSMSRPATACSGTTSSIEAAKRRLHLPQVTFSKEVGKGVFV</sequence>
<dbReference type="EMBL" id="AE014298">
    <property type="protein sequence ID" value="ACZ95183.1"/>
    <property type="molecule type" value="Genomic_DNA"/>
</dbReference>
<reference evidence="5 7" key="6">
    <citation type="journal article" date="2005" name="PLoS Comput. Biol.">
        <title>Combined evidence annotation of transposable elements in genome sequences.</title>
        <authorList>
            <person name="Quesneville H."/>
            <person name="Bergman C.M."/>
            <person name="Andrieu O."/>
            <person name="Autard D."/>
            <person name="Nouaud D."/>
            <person name="Ashburner M."/>
            <person name="Anxolabehere D."/>
        </authorList>
    </citation>
    <scope>NUCLEOTIDE SEQUENCE [LARGE SCALE GENOMIC DNA]</scope>
    <source>
        <strain evidence="7">Berkeley</strain>
    </source>
</reference>
<dbReference type="GO" id="GO:0035022">
    <property type="term" value="P:positive regulation of Rac protein signal transduction"/>
    <property type="evidence" value="ECO:0000314"/>
    <property type="project" value="FlyBase"/>
</dbReference>
<dbReference type="Gene3D" id="2.30.42.10">
    <property type="match status" value="1"/>
</dbReference>
<keyword evidence="7" id="KW-1185">Reference proteome</keyword>
<dbReference type="CTD" id="31224"/>
<evidence type="ECO:0000313" key="5">
    <source>
        <dbReference type="EMBL" id="ACZ95183.1"/>
    </source>
</evidence>
<dbReference type="PANTHER" id="PTHR46848">
    <property type="entry name" value="REGULATOR OF G-PROTEIN SIGNALING 3"/>
    <property type="match status" value="1"/>
</dbReference>
<evidence type="ECO:0000259" key="3">
    <source>
        <dbReference type="PROSITE" id="PS50106"/>
    </source>
</evidence>
<dbReference type="GeneID" id="31224"/>
<gene>
    <name evidence="5 6" type="primary">PsGEF</name>
    <name evidence="5" type="synonym">CG14045</name>
    <name evidence="5" type="synonym">CG14047</name>
    <name evidence="5" type="synonym">Dmel\CG43947</name>
    <name evidence="5" type="synonym">DmPsGEF</name>
    <name evidence="5" type="synonym">EG:BACH48C10.4</name>
    <name evidence="5" type="synonym">EG:BACH7M4.1</name>
    <name evidence="5" type="synonym">EG:BACH7M4.2</name>
    <name evidence="5" type="synonym">FBgn0264598</name>
    <name evidence="5" type="synonym">null</name>
    <name evidence="5" type="synonym">PsGef</name>
    <name evidence="5" type="synonym">psGEF</name>
    <name evidence="5 6" type="ORF">CG43947</name>
    <name evidence="5" type="ORF">Dmel_CG43947</name>
</gene>
<feature type="domain" description="PDZ" evidence="3">
    <location>
        <begin position="606"/>
        <end position="684"/>
    </location>
</feature>
<dbReference type="Gene3D" id="2.60.40.150">
    <property type="entry name" value="C2 domain"/>
    <property type="match status" value="1"/>
</dbReference>
<dbReference type="SUPFAM" id="SSF50156">
    <property type="entry name" value="PDZ domain-like"/>
    <property type="match status" value="1"/>
</dbReference>
<dbReference type="Proteomes" id="UP000000803">
    <property type="component" value="Chromosome X"/>
</dbReference>
<dbReference type="GO" id="GO:1900029">
    <property type="term" value="P:positive regulation of ruffle assembly"/>
    <property type="evidence" value="ECO:0000314"/>
    <property type="project" value="FlyBase"/>
</dbReference>
<accession>Q29R48</accession>
<dbReference type="ExpressionAtlas" id="Q29R48">
    <property type="expression patterns" value="baseline and differential"/>
</dbReference>
<dbReference type="Pfam" id="PF16056">
    <property type="entry name" value="DUF4799"/>
    <property type="match status" value="1"/>
</dbReference>
<dbReference type="OrthoDB" id="410721at2759"/>
<dbReference type="KEGG" id="dme:Dmel_CG43947"/>
<feature type="compositionally biased region" description="Polar residues" evidence="1">
    <location>
        <begin position="423"/>
        <end position="435"/>
    </location>
</feature>
<dbReference type="FlyBase" id="FBgn0264598">
    <property type="gene designation" value="PsGEF"/>
</dbReference>
<dbReference type="SUPFAM" id="SSF49562">
    <property type="entry name" value="C2 domain (Calcium/lipid-binding domain, CaLB)"/>
    <property type="match status" value="1"/>
</dbReference>
<feature type="compositionally biased region" description="Polar residues" evidence="1">
    <location>
        <begin position="595"/>
        <end position="604"/>
    </location>
</feature>
<dbReference type="InterPro" id="IPR032057">
    <property type="entry name" value="DUF4799"/>
</dbReference>
<dbReference type="FunFam" id="2.30.42.10:FF:000185">
    <property type="entry name" value="Protostome-specific GEF, isoform B"/>
    <property type="match status" value="1"/>
</dbReference>
<reference evidence="5" key="11">
    <citation type="journal article" date="2015" name="G3 (Bethesda)">
        <title>Gene Model Annotations for Drosophila melanogaster: Impact of High-Throughput Data.</title>
        <authorList>
            <consortium name="FlyBase Consortium"/>
            <person name="Matthews B.B."/>
            <person name="Dos Santos G."/>
            <person name="Crosby M.A."/>
            <person name="Emmert D.B."/>
            <person name="St Pierre S.E."/>
            <person name="Gramates L.S."/>
            <person name="Zhou P."/>
            <person name="Schroeder A.J."/>
            <person name="Falls K."/>
            <person name="Strelets V."/>
            <person name="Russo S.M."/>
            <person name="Gelbart W.M."/>
            <person name="null"/>
        </authorList>
    </citation>
    <scope>NUCLEOTIDE SEQUENCE</scope>
</reference>
<dbReference type="CDD" id="cd00030">
    <property type="entry name" value="C2"/>
    <property type="match status" value="1"/>
</dbReference>
<dbReference type="SMART" id="SM00239">
    <property type="entry name" value="C2"/>
    <property type="match status" value="1"/>
</dbReference>
<dbReference type="EMBL" id="BT024192">
    <property type="protein sequence ID" value="ABC86254.1"/>
    <property type="molecule type" value="mRNA"/>
</dbReference>
<reference evidence="5" key="13">
    <citation type="journal article" date="2015" name="Genome Res.">
        <title>The Release 6 reference sequence of the Drosophila melanogaster genome.</title>
        <authorList>
            <person name="Hoskins R.A."/>
            <person name="Carlson J.W."/>
            <person name="Wan K.H."/>
            <person name="Park S."/>
            <person name="Mendez I."/>
            <person name="Galle S.E."/>
            <person name="Booth B.W."/>
            <person name="Pfeiffer B.D."/>
            <person name="George R.A."/>
            <person name="Svirskas R."/>
            <person name="Krzywinski M."/>
            <person name="Schein J."/>
            <person name="Accardo M.C."/>
            <person name="Damia E."/>
            <person name="Messina G."/>
            <person name="Mendez-Lago M."/>
            <person name="de Pablos B."/>
            <person name="Demakova O.V."/>
            <person name="Andreyeva E.N."/>
            <person name="Boldyreva L.V."/>
            <person name="Marra M."/>
            <person name="Carvalho A.B."/>
            <person name="Dimitri P."/>
            <person name="Villasante A."/>
            <person name="Zhimulev I.F."/>
            <person name="Rubin G.M."/>
            <person name="Karpen G.H."/>
            <person name="Celniker S.E."/>
        </authorList>
    </citation>
    <scope>NUCLEOTIDE SEQUENCE</scope>
</reference>
<dbReference type="SMR" id="Q29R48"/>
<dbReference type="AlphaFoldDB" id="Q29R48"/>
<dbReference type="PANTHER" id="PTHR46848:SF1">
    <property type="entry name" value="REGULATOR OF G-PROTEIN SIGNALING 3"/>
    <property type="match status" value="1"/>
</dbReference>
<dbReference type="RefSeq" id="NP_001162646.1">
    <property type="nucleotide sequence ID" value="NM_001169175.2"/>
</dbReference>
<dbReference type="AGR" id="FB:FBgn0264598"/>
<dbReference type="VEuPathDB" id="VectorBase:FBgn0264598"/>
<protein>
    <submittedName>
        <fullName evidence="5">Protostome-specific GEF, isoform B</fullName>
    </submittedName>
    <submittedName>
        <fullName evidence="4">RE74757p</fullName>
    </submittedName>
</protein>
<reference evidence="5" key="14">
    <citation type="submission" date="2023-12" db="EMBL/GenBank/DDBJ databases">
        <authorList>
            <consortium name="FlyBase"/>
        </authorList>
    </citation>
    <scope>NUCLEOTIDE SEQUENCE</scope>
</reference>
<dbReference type="BioGRID-ORCS" id="31224">
    <property type="hits" value="0 hits in 1 CRISPR screen"/>
</dbReference>
<feature type="domain" description="C2" evidence="2">
    <location>
        <begin position="271"/>
        <end position="411"/>
    </location>
</feature>
<evidence type="ECO:0000313" key="7">
    <source>
        <dbReference type="Proteomes" id="UP000000803"/>
    </source>
</evidence>
<dbReference type="Pfam" id="PF00595">
    <property type="entry name" value="PDZ"/>
    <property type="match status" value="1"/>
</dbReference>
<reference evidence="7" key="4">
    <citation type="journal article" date="2002" name="Genome Biol.">
        <title>The transposable elements of the Drosophila melanogaster euchromatin: a genomics perspective.</title>
        <authorList>
            <person name="Kaminker J.S."/>
            <person name="Bergman C.M."/>
            <person name="Kronmiller B."/>
            <person name="Carlson J."/>
            <person name="Svirskas R."/>
            <person name="Patel S."/>
            <person name="Frise E."/>
            <person name="Wheeler D.A."/>
            <person name="Lewis S.E."/>
            <person name="Rubin G.M."/>
            <person name="Ashburner M."/>
            <person name="Celniker S.E."/>
        </authorList>
    </citation>
    <scope>NUCLEOTIDE SEQUENCE [LARGE SCALE GENOMIC DNA]</scope>
    <source>
        <strain evidence="7">Berkeley</strain>
    </source>
</reference>
<feature type="region of interest" description="Disordered" evidence="1">
    <location>
        <begin position="1"/>
        <end position="32"/>
    </location>
</feature>
<feature type="compositionally biased region" description="Low complexity" evidence="1">
    <location>
        <begin position="470"/>
        <end position="479"/>
    </location>
</feature>
<dbReference type="PROSITE" id="PS50106">
    <property type="entry name" value="PDZ"/>
    <property type="match status" value="1"/>
</dbReference>
<feature type="region of interest" description="Disordered" evidence="1">
    <location>
        <begin position="176"/>
        <end position="198"/>
    </location>
</feature>
<evidence type="ECO:0000313" key="4">
    <source>
        <dbReference type="EMBL" id="ABC86254.1"/>
    </source>
</evidence>
<feature type="region of interest" description="Disordered" evidence="1">
    <location>
        <begin position="216"/>
        <end position="271"/>
    </location>
</feature>
<reference evidence="5 7" key="1">
    <citation type="journal article" date="2000" name="Science">
        <title>The genome sequence of Drosophila melanogaster.</title>
        <authorList>
            <person name="Adams M.D."/>
            <person name="Celniker S.E."/>
            <person name="Holt R.A."/>
            <person name="Evans C.A."/>
            <person name="Gocayne J.D."/>
            <person name="Amanatides P.G."/>
            <person name="Scherer S.E."/>
            <person name="Li P.W."/>
            <person name="Hoskins R.A."/>
            <person name="Galle R.F."/>
            <person name="George R.A."/>
            <person name="Lewis S.E."/>
            <person name="Richards S."/>
            <person name="Ashburner M."/>
            <person name="Henderson S.N."/>
            <person name="Sutton G.G."/>
            <person name="Wortman J.R."/>
            <person name="Yandell M.D."/>
            <person name="Zhang Q."/>
            <person name="Chen L.X."/>
            <person name="Brandon R.C."/>
            <person name="Rogers Y.H."/>
            <person name="Blazej R.G."/>
            <person name="Champe M."/>
            <person name="Pfeiffer B.D."/>
            <person name="Wan K.H."/>
            <person name="Doyle C."/>
            <person name="Baxter E.G."/>
            <person name="Helt G."/>
            <person name="Nelson C.R."/>
            <person name="Gabor G.L."/>
            <person name="Abril J.F."/>
            <person name="Agbayani A."/>
            <person name="An H.J."/>
            <person name="Andrews-Pfannkoch C."/>
            <person name="Baldwin D."/>
            <person name="Ballew R.M."/>
            <person name="Basu A."/>
            <person name="Baxendale J."/>
            <person name="Bayraktaroglu L."/>
            <person name="Beasley E.M."/>
            <person name="Beeson K.Y."/>
            <person name="Benos P.V."/>
            <person name="Berman B.P."/>
            <person name="Bhandari D."/>
            <person name="Bolshakov S."/>
            <person name="Borkova D."/>
            <person name="Botchan M.R."/>
            <person name="Bouck J."/>
            <person name="Brokstein P."/>
            <person name="Brottier P."/>
            <person name="Burtis K.C."/>
            <person name="Busam D.A."/>
            <person name="Butler H."/>
            <person name="Cadieu E."/>
            <person name="Center A."/>
            <person name="Chandra I."/>
            <person name="Cherry J.M."/>
            <person name="Cawley S."/>
            <person name="Dahlke C."/>
            <person name="Davenport L.B."/>
            <person name="Davies P."/>
            <person name="de Pablos B."/>
            <person name="Delcher A."/>
            <person name="Deng Z."/>
            <person name="Mays A.D."/>
            <person name="Dew I."/>
            <person name="Dietz S.M."/>
            <person name="Dodson K."/>
            <person name="Doup L.E."/>
            <person name="Downes M."/>
            <person name="Dugan-Rocha S."/>
            <person name="Dunkov B.C."/>
            <person name="Dunn P."/>
            <person name="Durbin K.J."/>
            <person name="Evangelista C.C."/>
            <person name="Ferraz C."/>
            <person name="Ferriera S."/>
            <person name="Fleischmann W."/>
            <person name="Fosler C."/>
            <person name="Gabrielian A.E."/>
            <person name="Garg N.S."/>
            <person name="Gelbart W.M."/>
            <person name="Glasser K."/>
            <person name="Glodek A."/>
            <person name="Gong F."/>
            <person name="Gorrell J.H."/>
            <person name="Gu Z."/>
            <person name="Guan P."/>
            <person name="Harris M."/>
            <person name="Harris N.L."/>
            <person name="Harvey D."/>
            <person name="Heiman T.J."/>
            <person name="Hernandez J.R."/>
            <person name="Houck J."/>
            <person name="Hostin D."/>
            <person name="Houston K.A."/>
            <person name="Howland T.J."/>
            <person name="Wei M.H."/>
            <person name="Ibegwam C."/>
            <person name="Jalali M."/>
            <person name="Kalush F."/>
            <person name="Karpen G.H."/>
            <person name="Ke Z."/>
            <person name="Kennison J.A."/>
            <person name="Ketchum K.A."/>
            <person name="Kimmel B.E."/>
            <person name="Kodira C.D."/>
            <person name="Kraft C."/>
            <person name="Kravitz S."/>
            <person name="Kulp D."/>
            <person name="Lai Z."/>
            <person name="Lasko P."/>
            <person name="Lei Y."/>
            <person name="Levitsky A.A."/>
            <person name="Li J."/>
            <person name="Li Z."/>
            <person name="Liang Y."/>
            <person name="Lin X."/>
            <person name="Liu X."/>
            <person name="Mattei B."/>
            <person name="McIntosh T.C."/>
            <person name="McLeod M.P."/>
            <person name="McPherson D."/>
            <person name="Merkulov G."/>
            <person name="Milshina N.V."/>
            <person name="Mobarry C."/>
            <person name="Morris J."/>
            <person name="Moshrefi A."/>
            <person name="Mount S.M."/>
            <person name="Moy M."/>
            <person name="Murphy B."/>
            <person name="Murphy L."/>
            <person name="Muzny D.M."/>
            <person name="Nelson D.L."/>
            <person name="Nelson D.R."/>
            <person name="Nelson K.A."/>
            <person name="Nixon K."/>
            <person name="Nusskern D.R."/>
            <person name="Pacleb J.M."/>
            <person name="Palazzolo M."/>
            <person name="Pittman G.S."/>
            <person name="Pan S."/>
            <person name="Pollard J."/>
            <person name="Puri V."/>
            <person name="Reese M.G."/>
            <person name="Reinert K."/>
            <person name="Remington K."/>
            <person name="Saunders R.D."/>
            <person name="Scheeler F."/>
            <person name="Shen H."/>
            <person name="Shue B.C."/>
            <person name="Siden-Kiamos I."/>
            <person name="Simpson M."/>
            <person name="Skupski M.P."/>
            <person name="Smith T."/>
            <person name="Spier E."/>
            <person name="Spradling A.C."/>
            <person name="Stapleton M."/>
            <person name="Strong R."/>
            <person name="Sun E."/>
            <person name="Svirskas R."/>
            <person name="Tector C."/>
            <person name="Turner R."/>
            <person name="Venter E."/>
            <person name="Wang A.H."/>
            <person name="Wang X."/>
            <person name="Wang Z.Y."/>
            <person name="Wassarman D.A."/>
            <person name="Weinstock G.M."/>
            <person name="Weissenbach J."/>
            <person name="Williams S.M."/>
            <person name="WoodageT"/>
            <person name="Worley K.C."/>
            <person name="Wu D."/>
            <person name="Yang S."/>
            <person name="Yao Q.A."/>
            <person name="Ye J."/>
            <person name="Yeh R.F."/>
            <person name="Zaveri J.S."/>
            <person name="Zhan M."/>
            <person name="Zhang G."/>
            <person name="Zhao Q."/>
            <person name="Zheng L."/>
            <person name="Zheng X.H."/>
            <person name="Zhong F.N."/>
            <person name="Zhong W."/>
            <person name="Zhou X."/>
            <person name="Zhu S."/>
            <person name="Zhu X."/>
            <person name="Smith H.O."/>
            <person name="Gibbs R.A."/>
            <person name="Myers E.W."/>
            <person name="Rubin G.M."/>
            <person name="Venter J.C."/>
        </authorList>
    </citation>
    <scope>NUCLEOTIDE SEQUENCE [LARGE SCALE GENOMIC DNA]</scope>
    <source>
        <strain evidence="7">Berkeley</strain>
    </source>
</reference>
<dbReference type="InterPro" id="IPR000008">
    <property type="entry name" value="C2_dom"/>
</dbReference>
<dbReference type="InterPro" id="IPR035892">
    <property type="entry name" value="C2_domain_sf"/>
</dbReference>
<proteinExistence type="evidence at transcript level"/>
<feature type="region of interest" description="Disordered" evidence="1">
    <location>
        <begin position="535"/>
        <end position="605"/>
    </location>
</feature>
<feature type="compositionally biased region" description="Low complexity" evidence="1">
    <location>
        <begin position="540"/>
        <end position="567"/>
    </location>
</feature>
<dbReference type="PROSITE" id="PS50004">
    <property type="entry name" value="C2"/>
    <property type="match status" value="1"/>
</dbReference>
<reference evidence="5" key="8">
    <citation type="submission" date="2006-08" db="EMBL/GenBank/DDBJ databases">
        <authorList>
            <person name="Celniker S."/>
            <person name="Carlson J."/>
            <person name="Wan K."/>
            <person name="Frise E."/>
            <person name="Hoskins R."/>
            <person name="Park S."/>
            <person name="Svirskas R."/>
            <person name="Rubin G."/>
        </authorList>
    </citation>
    <scope>NUCLEOTIDE SEQUENCE</scope>
</reference>
<feature type="compositionally biased region" description="Polar residues" evidence="1">
    <location>
        <begin position="185"/>
        <end position="195"/>
    </location>
</feature>
<feature type="compositionally biased region" description="Polar residues" evidence="1">
    <location>
        <begin position="70"/>
        <end position="83"/>
    </location>
</feature>
<dbReference type="SMART" id="SM00228">
    <property type="entry name" value="PDZ"/>
    <property type="match status" value="1"/>
</dbReference>
<reference evidence="5 7" key="10">
    <citation type="journal article" date="2007" name="Science">
        <title>Sequence finishing and mapping of Drosophila melanogaster heterochromatin.</title>
        <authorList>
            <person name="Hoskins R.A."/>
            <person name="Carlson J.W."/>
            <person name="Kennedy C."/>
            <person name="Acevedo D."/>
            <person name="Evans-Holm M."/>
            <person name="Frise E."/>
            <person name="Wan K.H."/>
            <person name="Park S."/>
            <person name="Mendez-Lago M."/>
            <person name="Rossi F."/>
            <person name="Villasante A."/>
            <person name="Dimitri P."/>
            <person name="Karpen G.H."/>
            <person name="Celniker S.E."/>
        </authorList>
    </citation>
    <scope>NUCLEOTIDE SEQUENCE [LARGE SCALE GENOMIC DNA]</scope>
    <source>
        <strain evidence="7">Berkeley</strain>
    </source>
</reference>
<feature type="compositionally biased region" description="Low complexity" evidence="1">
    <location>
        <begin position="240"/>
        <end position="261"/>
    </location>
</feature>